<dbReference type="Gene3D" id="6.10.340.10">
    <property type="match status" value="1"/>
</dbReference>
<feature type="domain" description="Histidine kinase" evidence="10">
    <location>
        <begin position="268"/>
        <end position="481"/>
    </location>
</feature>
<keyword evidence="4" id="KW-0597">Phosphoprotein</keyword>
<dbReference type="InterPro" id="IPR005467">
    <property type="entry name" value="His_kinase_dom"/>
</dbReference>
<dbReference type="CDD" id="cd00075">
    <property type="entry name" value="HATPase"/>
    <property type="match status" value="1"/>
</dbReference>
<keyword evidence="13" id="KW-1185">Reference proteome</keyword>
<dbReference type="EMBL" id="JAPVOI010000004">
    <property type="protein sequence ID" value="MCZ4090474.1"/>
    <property type="molecule type" value="Genomic_DNA"/>
</dbReference>
<comment type="subcellular location">
    <subcellularLocation>
        <location evidence="2">Membrane</location>
    </subcellularLocation>
</comment>
<dbReference type="InterPro" id="IPR004358">
    <property type="entry name" value="Sig_transdc_His_kin-like_C"/>
</dbReference>
<dbReference type="Proteomes" id="UP001079430">
    <property type="component" value="Unassembled WGS sequence"/>
</dbReference>
<feature type="transmembrane region" description="Helical" evidence="9">
    <location>
        <begin position="178"/>
        <end position="197"/>
    </location>
</feature>
<dbReference type="Gene3D" id="3.30.565.10">
    <property type="entry name" value="Histidine kinase-like ATPase, C-terminal domain"/>
    <property type="match status" value="1"/>
</dbReference>
<evidence type="ECO:0000259" key="10">
    <source>
        <dbReference type="PROSITE" id="PS50109"/>
    </source>
</evidence>
<evidence type="ECO:0000256" key="8">
    <source>
        <dbReference type="ARBA" id="ARBA00022840"/>
    </source>
</evidence>
<keyword evidence="9" id="KW-0812">Transmembrane</keyword>
<keyword evidence="5" id="KW-0808">Transferase</keyword>
<dbReference type="EC" id="2.7.13.3" evidence="3"/>
<dbReference type="PANTHER" id="PTHR44936">
    <property type="entry name" value="SENSOR PROTEIN CREC"/>
    <property type="match status" value="1"/>
</dbReference>
<dbReference type="SMART" id="SM00387">
    <property type="entry name" value="HATPase_c"/>
    <property type="match status" value="1"/>
</dbReference>
<dbReference type="SMART" id="SM00304">
    <property type="entry name" value="HAMP"/>
    <property type="match status" value="1"/>
</dbReference>
<dbReference type="InterPro" id="IPR050980">
    <property type="entry name" value="2C_sensor_his_kinase"/>
</dbReference>
<sequence length="493" mass="53626">MVEDARPANASAKPRAAVGFLRGLSGKLLLLTVAFVMLAEVLIFVPSVANMRIRWLQDRLNTVAAAAVAVDGLQNVELPRAVQRDTLMATGTKAIVIRRKDASRMIASVDMPPAIDGEYDIANFTPVGAIRDAFDTLLFGGSRIVRVYGPLGESDATIELVMKDAGLRKAMLVYSRNVFLLSIVISLITAALIFLAINRMLIVPIRRMTASMQEFADEPSNPERLLVSPQGRDELAVAGQHLASMQRELQKTLKQQKSLAELGLAVSKINHDMRNILSSAQLISDRLADVDDPVVKRFAPTLLRTIDRAVGYTQEVLSYGRTAEAEPHRRFVALRPLVEDVAELLAIDRQSGIDFEIQIRDDVVVDADSEQLFRVVHNLCRNAVQALTQHEPEDGRAKMVSVSAIRTGSVVAISVDDTGPGMPAKARENLFAAFRGSARSGGTGLGLAIARELVLAHGGTIALVEKPTPGTLFRIELPDRPVPLDAFRSKARP</sequence>
<accession>A0ABT4KF62</accession>
<evidence type="ECO:0000256" key="3">
    <source>
        <dbReference type="ARBA" id="ARBA00012438"/>
    </source>
</evidence>
<dbReference type="SUPFAM" id="SSF55874">
    <property type="entry name" value="ATPase domain of HSP90 chaperone/DNA topoisomerase II/histidine kinase"/>
    <property type="match status" value="1"/>
</dbReference>
<evidence type="ECO:0000313" key="12">
    <source>
        <dbReference type="EMBL" id="MCZ4090474.1"/>
    </source>
</evidence>
<proteinExistence type="predicted"/>
<gene>
    <name evidence="12" type="ORF">O3W52_10485</name>
</gene>
<dbReference type="InterPro" id="IPR036890">
    <property type="entry name" value="HATPase_C_sf"/>
</dbReference>
<keyword evidence="9" id="KW-1133">Transmembrane helix</keyword>
<comment type="catalytic activity">
    <reaction evidence="1">
        <text>ATP + protein L-histidine = ADP + protein N-phospho-L-histidine.</text>
        <dbReference type="EC" id="2.7.13.3"/>
    </reaction>
</comment>
<evidence type="ECO:0000256" key="4">
    <source>
        <dbReference type="ARBA" id="ARBA00022553"/>
    </source>
</evidence>
<evidence type="ECO:0000259" key="11">
    <source>
        <dbReference type="PROSITE" id="PS50885"/>
    </source>
</evidence>
<evidence type="ECO:0000313" key="13">
    <source>
        <dbReference type="Proteomes" id="UP001079430"/>
    </source>
</evidence>
<protein>
    <recommendedName>
        <fullName evidence="3">histidine kinase</fullName>
        <ecNumber evidence="3">2.7.13.3</ecNumber>
    </recommendedName>
</protein>
<dbReference type="InterPro" id="IPR003594">
    <property type="entry name" value="HATPase_dom"/>
</dbReference>
<evidence type="ECO:0000256" key="9">
    <source>
        <dbReference type="SAM" id="Phobius"/>
    </source>
</evidence>
<comment type="caution">
    <text evidence="12">The sequence shown here is derived from an EMBL/GenBank/DDBJ whole genome shotgun (WGS) entry which is preliminary data.</text>
</comment>
<keyword evidence="7 12" id="KW-0418">Kinase</keyword>
<evidence type="ECO:0000256" key="2">
    <source>
        <dbReference type="ARBA" id="ARBA00004370"/>
    </source>
</evidence>
<keyword evidence="9" id="KW-0472">Membrane</keyword>
<evidence type="ECO:0000256" key="5">
    <source>
        <dbReference type="ARBA" id="ARBA00022679"/>
    </source>
</evidence>
<dbReference type="InterPro" id="IPR003660">
    <property type="entry name" value="HAMP_dom"/>
</dbReference>
<keyword evidence="6" id="KW-0547">Nucleotide-binding</keyword>
<dbReference type="PRINTS" id="PR00344">
    <property type="entry name" value="BCTRLSENSOR"/>
</dbReference>
<feature type="domain" description="HAMP" evidence="11">
    <location>
        <begin position="199"/>
        <end position="254"/>
    </location>
</feature>
<dbReference type="GO" id="GO:0016301">
    <property type="term" value="F:kinase activity"/>
    <property type="evidence" value="ECO:0007669"/>
    <property type="project" value="UniProtKB-KW"/>
</dbReference>
<feature type="transmembrane region" description="Helical" evidence="9">
    <location>
        <begin position="28"/>
        <end position="49"/>
    </location>
</feature>
<evidence type="ECO:0000256" key="6">
    <source>
        <dbReference type="ARBA" id="ARBA00022741"/>
    </source>
</evidence>
<dbReference type="Pfam" id="PF02518">
    <property type="entry name" value="HATPase_c"/>
    <property type="match status" value="1"/>
</dbReference>
<dbReference type="PANTHER" id="PTHR44936:SF10">
    <property type="entry name" value="SENSOR PROTEIN RSTB"/>
    <property type="match status" value="1"/>
</dbReference>
<name>A0ABT4KF62_9HYPH</name>
<evidence type="ECO:0000256" key="1">
    <source>
        <dbReference type="ARBA" id="ARBA00000085"/>
    </source>
</evidence>
<dbReference type="RefSeq" id="WP_269278696.1">
    <property type="nucleotide sequence ID" value="NZ_JAPVOI010000004.1"/>
</dbReference>
<evidence type="ECO:0000256" key="7">
    <source>
        <dbReference type="ARBA" id="ARBA00022777"/>
    </source>
</evidence>
<dbReference type="PROSITE" id="PS50885">
    <property type="entry name" value="HAMP"/>
    <property type="match status" value="1"/>
</dbReference>
<reference evidence="12" key="1">
    <citation type="submission" date="2022-10" db="EMBL/GenBank/DDBJ databases">
        <title>Whole genome sequencing of three plant growth promoting bacteria isolated from Vachellia tortilis subsp. raddiana in Morocco.</title>
        <authorList>
            <person name="Hnini M."/>
            <person name="Zouagui R."/>
            <person name="Zouagui H."/>
            <person name="Chemao Elfihri M.-W."/>
            <person name="Ibrahimi A."/>
            <person name="Sbabou L."/>
            <person name="Aurag J."/>
        </authorList>
    </citation>
    <scope>NUCLEOTIDE SEQUENCE</scope>
    <source>
        <strain evidence="12">LMR678</strain>
    </source>
</reference>
<dbReference type="PROSITE" id="PS50109">
    <property type="entry name" value="HIS_KIN"/>
    <property type="match status" value="1"/>
</dbReference>
<organism evidence="12 13">
    <name type="scientific">Sinorhizobium psoraleae</name>
    <dbReference type="NCBI Taxonomy" id="520838"/>
    <lineage>
        <taxon>Bacteria</taxon>
        <taxon>Pseudomonadati</taxon>
        <taxon>Pseudomonadota</taxon>
        <taxon>Alphaproteobacteria</taxon>
        <taxon>Hyphomicrobiales</taxon>
        <taxon>Rhizobiaceae</taxon>
        <taxon>Sinorhizobium/Ensifer group</taxon>
        <taxon>Sinorhizobium</taxon>
    </lineage>
</organism>
<keyword evidence="8" id="KW-0067">ATP-binding</keyword>